<dbReference type="Gene3D" id="1.10.10.2840">
    <property type="entry name" value="PucR C-terminal helix-turn-helix domain"/>
    <property type="match status" value="1"/>
</dbReference>
<proteinExistence type="predicted"/>
<sequence>MITVQDSLRLPALQNVIVRSGKSGLARKIRWVHIIDHDDVAHFLDGQEFLLSCGQVWPTDRRSEEKFLDSLLRHQISGILLATGRYITGCPPALLEFGEKYSIPVLEVPFQVPFVKLTYAIHQEIMARQYTKKIVADQVPPLLLKQLQTAKDNNVVCTIITDFLKLPVVLTDETNAILTKAIPQGEKRAKIAQTIQTYISQLNNHSPPDSIQQLPREQDIHAITVNSEHPNISFVQLNIDEINFRTLWILHPDEQLPTHHIPILKYAAHVFIELYKQAQEENVKRWQCQSEVLDLLLQKQQTATLVVEKKIQEIGLQSKGKWMAGLVLTGNIHLSPRTLLELASIRGICNKWFEEEREINGFCEVFGDRLVLLMMTSLENPELTIRLNQLKHLLLKINDQISPVFVIGNAQQDLLSFDASFESASSLAPIVQYKNHSGGTYFSDQFQREILLYGKMSPTEAHDLLHKLLPDKMLHEEGEILYETLKCLASNGYNRDIVAKKLHIHRNTLRYRIKKIEELLQDSLSSPDCQFWIQTALHIQSLSQRSKL</sequence>
<evidence type="ECO:0000259" key="2">
    <source>
        <dbReference type="Pfam" id="PF13556"/>
    </source>
</evidence>
<dbReference type="Pfam" id="PF13556">
    <property type="entry name" value="HTH_30"/>
    <property type="match status" value="1"/>
</dbReference>
<dbReference type="InterPro" id="IPR012914">
    <property type="entry name" value="PucR_dom"/>
</dbReference>
<evidence type="ECO:0000259" key="1">
    <source>
        <dbReference type="Pfam" id="PF07905"/>
    </source>
</evidence>
<evidence type="ECO:0000313" key="4">
    <source>
        <dbReference type="Proteomes" id="UP001596109"/>
    </source>
</evidence>
<feature type="domain" description="PucR C-terminal helix-turn-helix" evidence="2">
    <location>
        <begin position="481"/>
        <end position="539"/>
    </location>
</feature>
<dbReference type="EMBL" id="JBHSNO010000006">
    <property type="protein sequence ID" value="MFC5589780.1"/>
    <property type="molecule type" value="Genomic_DNA"/>
</dbReference>
<dbReference type="Pfam" id="PF07905">
    <property type="entry name" value="PucR"/>
    <property type="match status" value="1"/>
</dbReference>
<dbReference type="PANTHER" id="PTHR33744">
    <property type="entry name" value="CARBOHYDRATE DIACID REGULATOR"/>
    <property type="match status" value="1"/>
</dbReference>
<dbReference type="Proteomes" id="UP001596109">
    <property type="component" value="Unassembled WGS sequence"/>
</dbReference>
<dbReference type="RefSeq" id="WP_381435185.1">
    <property type="nucleotide sequence ID" value="NZ_JBHSNO010000006.1"/>
</dbReference>
<dbReference type="InterPro" id="IPR025736">
    <property type="entry name" value="PucR_C-HTH_dom"/>
</dbReference>
<protein>
    <submittedName>
        <fullName evidence="3">PucR family transcriptional regulator</fullName>
    </submittedName>
</protein>
<comment type="caution">
    <text evidence="3">The sequence shown here is derived from an EMBL/GenBank/DDBJ whole genome shotgun (WGS) entry which is preliminary data.</text>
</comment>
<dbReference type="InterPro" id="IPR051448">
    <property type="entry name" value="CdaR-like_regulators"/>
</dbReference>
<accession>A0ABW0TK50</accession>
<organism evidence="3 4">
    <name type="scientific">Sporosarcina soli</name>
    <dbReference type="NCBI Taxonomy" id="334736"/>
    <lineage>
        <taxon>Bacteria</taxon>
        <taxon>Bacillati</taxon>
        <taxon>Bacillota</taxon>
        <taxon>Bacilli</taxon>
        <taxon>Bacillales</taxon>
        <taxon>Caryophanaceae</taxon>
        <taxon>Sporosarcina</taxon>
    </lineage>
</organism>
<evidence type="ECO:0000313" key="3">
    <source>
        <dbReference type="EMBL" id="MFC5589780.1"/>
    </source>
</evidence>
<dbReference type="InterPro" id="IPR042070">
    <property type="entry name" value="PucR_C-HTH_sf"/>
</dbReference>
<name>A0ABW0TK50_9BACL</name>
<dbReference type="PANTHER" id="PTHR33744:SF7">
    <property type="entry name" value="PUCR FAMILY TRANSCRIPTIONAL REGULATOR"/>
    <property type="match status" value="1"/>
</dbReference>
<gene>
    <name evidence="3" type="ORF">ACFPRA_12820</name>
</gene>
<reference evidence="4" key="1">
    <citation type="journal article" date="2019" name="Int. J. Syst. Evol. Microbiol.">
        <title>The Global Catalogue of Microorganisms (GCM) 10K type strain sequencing project: providing services to taxonomists for standard genome sequencing and annotation.</title>
        <authorList>
            <consortium name="The Broad Institute Genomics Platform"/>
            <consortium name="The Broad Institute Genome Sequencing Center for Infectious Disease"/>
            <person name="Wu L."/>
            <person name="Ma J."/>
        </authorList>
    </citation>
    <scope>NUCLEOTIDE SEQUENCE [LARGE SCALE GENOMIC DNA]</scope>
    <source>
        <strain evidence="4">CGMCC 4.1434</strain>
    </source>
</reference>
<keyword evidence="4" id="KW-1185">Reference proteome</keyword>
<feature type="domain" description="Purine catabolism PurC-like" evidence="1">
    <location>
        <begin position="8"/>
        <end position="125"/>
    </location>
</feature>